<evidence type="ECO:0000256" key="4">
    <source>
        <dbReference type="ARBA" id="ARBA00022679"/>
    </source>
</evidence>
<keyword evidence="4" id="KW-0808">Transferase</keyword>
<feature type="non-terminal residue" evidence="10">
    <location>
        <position position="1"/>
    </location>
</feature>
<evidence type="ECO:0000256" key="7">
    <source>
        <dbReference type="ARBA" id="ARBA00022833"/>
    </source>
</evidence>
<dbReference type="Proteomes" id="UP000265618">
    <property type="component" value="Unassembled WGS sequence"/>
</dbReference>
<comment type="caution">
    <text evidence="10">The sequence shown here is derived from an EMBL/GenBank/DDBJ whole genome shotgun (WGS) entry which is preliminary data.</text>
</comment>
<keyword evidence="11" id="KW-1185">Reference proteome</keyword>
<dbReference type="GO" id="GO:0046872">
    <property type="term" value="F:metal ion binding"/>
    <property type="evidence" value="ECO:0007669"/>
    <property type="project" value="UniProtKB-KW"/>
</dbReference>
<evidence type="ECO:0000259" key="9">
    <source>
        <dbReference type="Pfam" id="PF00432"/>
    </source>
</evidence>
<dbReference type="OrthoDB" id="10261146at2759"/>
<keyword evidence="6" id="KW-0677">Repeat</keyword>
<dbReference type="GO" id="GO:0004660">
    <property type="term" value="F:protein farnesyltransferase activity"/>
    <property type="evidence" value="ECO:0007669"/>
    <property type="project" value="TreeGrafter"/>
</dbReference>
<dbReference type="Pfam" id="PF00432">
    <property type="entry name" value="Prenyltrans"/>
    <property type="match status" value="1"/>
</dbReference>
<dbReference type="PANTHER" id="PTHR11774">
    <property type="entry name" value="GERANYLGERANYL TRANSFERASE TYPE BETA SUBUNIT"/>
    <property type="match status" value="1"/>
</dbReference>
<accession>A0A9K3GH39</accession>
<feature type="compositionally biased region" description="Low complexity" evidence="8">
    <location>
        <begin position="184"/>
        <end position="196"/>
    </location>
</feature>
<organism evidence="10 11">
    <name type="scientific">Kipferlia bialata</name>
    <dbReference type="NCBI Taxonomy" id="797122"/>
    <lineage>
        <taxon>Eukaryota</taxon>
        <taxon>Metamonada</taxon>
        <taxon>Carpediemonas-like organisms</taxon>
        <taxon>Kipferlia</taxon>
    </lineage>
</organism>
<reference evidence="10 11" key="1">
    <citation type="journal article" date="2018" name="PLoS ONE">
        <title>The draft genome of Kipferlia bialata reveals reductive genome evolution in fornicate parasites.</title>
        <authorList>
            <person name="Tanifuji G."/>
            <person name="Takabayashi S."/>
            <person name="Kume K."/>
            <person name="Takagi M."/>
            <person name="Nakayama T."/>
            <person name="Kamikawa R."/>
            <person name="Inagaki Y."/>
            <person name="Hashimoto T."/>
        </authorList>
    </citation>
    <scope>NUCLEOTIDE SEQUENCE [LARGE SCALE GENOMIC DNA]</scope>
    <source>
        <strain evidence="10">NY0173</strain>
    </source>
</reference>
<dbReference type="InterPro" id="IPR001330">
    <property type="entry name" value="Prenyltrans"/>
</dbReference>
<dbReference type="SUPFAM" id="SSF48239">
    <property type="entry name" value="Terpenoid cyclases/Protein prenyltransferases"/>
    <property type="match status" value="1"/>
</dbReference>
<keyword evidence="3" id="KW-0637">Prenyltransferase</keyword>
<evidence type="ECO:0000256" key="3">
    <source>
        <dbReference type="ARBA" id="ARBA00022602"/>
    </source>
</evidence>
<protein>
    <submittedName>
        <fullName evidence="10">Protein farnesyltransferase subunit beta</fullName>
    </submittedName>
</protein>
<dbReference type="PANTHER" id="PTHR11774:SF6">
    <property type="entry name" value="PROTEIN FARNESYLTRANSFERASE SUBUNIT BETA"/>
    <property type="match status" value="1"/>
</dbReference>
<evidence type="ECO:0000256" key="6">
    <source>
        <dbReference type="ARBA" id="ARBA00022737"/>
    </source>
</evidence>
<dbReference type="InterPro" id="IPR008930">
    <property type="entry name" value="Terpenoid_cyclase/PrenylTrfase"/>
</dbReference>
<evidence type="ECO:0000256" key="1">
    <source>
        <dbReference type="ARBA" id="ARBA00001947"/>
    </source>
</evidence>
<gene>
    <name evidence="10" type="ORF">KIPB_003980</name>
</gene>
<dbReference type="EMBL" id="BDIP01000812">
    <property type="protein sequence ID" value="GIQ82783.1"/>
    <property type="molecule type" value="Genomic_DNA"/>
</dbReference>
<dbReference type="AlphaFoldDB" id="A0A9K3GH39"/>
<comment type="cofactor">
    <cofactor evidence="1">
        <name>Zn(2+)</name>
        <dbReference type="ChEBI" id="CHEBI:29105"/>
    </cofactor>
</comment>
<feature type="domain" description="Prenyltransferase alpha-alpha toroid" evidence="9">
    <location>
        <begin position="44"/>
        <end position="364"/>
    </location>
</feature>
<dbReference type="InterPro" id="IPR045089">
    <property type="entry name" value="PGGT1B-like"/>
</dbReference>
<evidence type="ECO:0000256" key="5">
    <source>
        <dbReference type="ARBA" id="ARBA00022723"/>
    </source>
</evidence>
<dbReference type="CDD" id="cd02890">
    <property type="entry name" value="PTase"/>
    <property type="match status" value="1"/>
</dbReference>
<sequence length="427" mass="46575">MAELAVARSVMPLLEGPSQVPLSILKTRHEMFVLNKLDLGVSLPWDTTRPLQFYWCCRALELCESLPEDCVDRFNAAVKAWEHPSGGYSSGNGMEPHMMVTFGVCQSACVLGRDTWASVNAEGVGRFISRCRHSSGGIRAYPDGEYDTRTTYAAVVCAALTGLLHSSEGTHPASVYMDSPNGQPTTPRPTSSSTCPTQEWEQTARFILSCQGPDGGFSAVPDSETHAAYTYCALAALAILGRLEDANLHKCARFIAHRQTEYGGFHGRPNKLVDTCYAFWMMGAASILHRVIVPSHAPVSFMTLRDTVHDAYGYDRTIVDRPALQNWLYRVAQVGAGGLRDKPGCSPDVYHTCYGLSGMCFSQGGDTAWGGKTLMSGVSLSDVLPVSDPRFNCGAGKPDAMAARFIAQRERERERETDVVMSQECSD</sequence>
<proteinExistence type="inferred from homology"/>
<comment type="similarity">
    <text evidence="2">Belongs to the protein prenyltransferase subunit beta family.</text>
</comment>
<feature type="region of interest" description="Disordered" evidence="8">
    <location>
        <begin position="171"/>
        <end position="196"/>
    </location>
</feature>
<evidence type="ECO:0000313" key="11">
    <source>
        <dbReference type="Proteomes" id="UP000265618"/>
    </source>
</evidence>
<dbReference type="GO" id="GO:0005965">
    <property type="term" value="C:protein farnesyltransferase complex"/>
    <property type="evidence" value="ECO:0007669"/>
    <property type="project" value="TreeGrafter"/>
</dbReference>
<evidence type="ECO:0000256" key="2">
    <source>
        <dbReference type="ARBA" id="ARBA00010497"/>
    </source>
</evidence>
<name>A0A9K3GH39_9EUKA</name>
<evidence type="ECO:0000256" key="8">
    <source>
        <dbReference type="SAM" id="MobiDB-lite"/>
    </source>
</evidence>
<evidence type="ECO:0000313" key="10">
    <source>
        <dbReference type="EMBL" id="GIQ82783.1"/>
    </source>
</evidence>
<keyword evidence="7" id="KW-0862">Zinc</keyword>
<dbReference type="Gene3D" id="1.50.10.20">
    <property type="match status" value="1"/>
</dbReference>
<keyword evidence="5" id="KW-0479">Metal-binding</keyword>